<evidence type="ECO:0000313" key="3">
    <source>
        <dbReference type="Proteomes" id="UP000613266"/>
    </source>
</evidence>
<gene>
    <name evidence="2" type="ORF">I7X39_08250</name>
</gene>
<dbReference type="Proteomes" id="UP000613266">
    <property type="component" value="Unassembled WGS sequence"/>
</dbReference>
<dbReference type="PANTHER" id="PTHR39594">
    <property type="entry name" value="PROTEIN YCHQ"/>
    <property type="match status" value="1"/>
</dbReference>
<keyword evidence="1" id="KW-0472">Membrane</keyword>
<keyword evidence="1" id="KW-0812">Transmembrane</keyword>
<dbReference type="RefSeq" id="WP_198110500.1">
    <property type="nucleotide sequence ID" value="NZ_JAEDAK010000004.1"/>
</dbReference>
<feature type="transmembrane region" description="Helical" evidence="1">
    <location>
        <begin position="70"/>
        <end position="90"/>
    </location>
</feature>
<sequence>MPYDYPQIQELHLLLAVVSMAMIAVRGLGLLLGARWPLDSRLRTINGGVDILLTVTGLSLWGLLNISPVHHGWLMAKLVLLPIYALLGALAFNPNRALELRVACYLGALLCMGLIVGVSQTRDPWLGLL</sequence>
<protein>
    <submittedName>
        <fullName evidence="2">SirB2 family protein</fullName>
    </submittedName>
</protein>
<evidence type="ECO:0000256" key="1">
    <source>
        <dbReference type="SAM" id="Phobius"/>
    </source>
</evidence>
<dbReference type="AlphaFoldDB" id="A0A931IZW9"/>
<keyword evidence="1" id="KW-1133">Transmembrane helix</keyword>
<comment type="caution">
    <text evidence="2">The sequence shown here is derived from an EMBL/GenBank/DDBJ whole genome shotgun (WGS) entry which is preliminary data.</text>
</comment>
<reference evidence="2" key="1">
    <citation type="submission" date="2020-12" db="EMBL/GenBank/DDBJ databases">
        <title>The genome sequence of Inhella sp. 1Y17.</title>
        <authorList>
            <person name="Liu Y."/>
        </authorList>
    </citation>
    <scope>NUCLEOTIDE SEQUENCE</scope>
    <source>
        <strain evidence="2">1Y17</strain>
    </source>
</reference>
<feature type="transmembrane region" description="Helical" evidence="1">
    <location>
        <begin position="45"/>
        <end position="64"/>
    </location>
</feature>
<dbReference type="PIRSF" id="PIRSF005610">
    <property type="entry name" value="SirB"/>
    <property type="match status" value="1"/>
</dbReference>
<proteinExistence type="predicted"/>
<name>A0A931IZW9_9BURK</name>
<keyword evidence="3" id="KW-1185">Reference proteome</keyword>
<evidence type="ECO:0000313" key="2">
    <source>
        <dbReference type="EMBL" id="MBH9576894.1"/>
    </source>
</evidence>
<dbReference type="InterPro" id="IPR007360">
    <property type="entry name" value="SirB"/>
</dbReference>
<dbReference type="Pfam" id="PF04247">
    <property type="entry name" value="SirB"/>
    <property type="match status" value="1"/>
</dbReference>
<dbReference type="GO" id="GO:0005886">
    <property type="term" value="C:plasma membrane"/>
    <property type="evidence" value="ECO:0007669"/>
    <property type="project" value="TreeGrafter"/>
</dbReference>
<accession>A0A931IZW9</accession>
<feature type="transmembrane region" description="Helical" evidence="1">
    <location>
        <begin position="102"/>
        <end position="119"/>
    </location>
</feature>
<feature type="transmembrane region" description="Helical" evidence="1">
    <location>
        <begin position="12"/>
        <end position="33"/>
    </location>
</feature>
<dbReference type="EMBL" id="JAEDAK010000004">
    <property type="protein sequence ID" value="MBH9576894.1"/>
    <property type="molecule type" value="Genomic_DNA"/>
</dbReference>
<organism evidence="2 3">
    <name type="scientific">Inhella proteolytica</name>
    <dbReference type="NCBI Taxonomy" id="2795029"/>
    <lineage>
        <taxon>Bacteria</taxon>
        <taxon>Pseudomonadati</taxon>
        <taxon>Pseudomonadota</taxon>
        <taxon>Betaproteobacteria</taxon>
        <taxon>Burkholderiales</taxon>
        <taxon>Sphaerotilaceae</taxon>
        <taxon>Inhella</taxon>
    </lineage>
</organism>
<dbReference type="PANTHER" id="PTHR39594:SF1">
    <property type="entry name" value="PROTEIN YCHQ"/>
    <property type="match status" value="1"/>
</dbReference>